<reference evidence="1" key="1">
    <citation type="submission" date="2025-08" db="UniProtKB">
        <authorList>
            <consortium name="Ensembl"/>
        </authorList>
    </citation>
    <scope>IDENTIFICATION</scope>
</reference>
<protein>
    <recommendedName>
        <fullName evidence="3">Ig-like domain-containing protein</fullName>
    </recommendedName>
</protein>
<proteinExistence type="predicted"/>
<dbReference type="InterPro" id="IPR036179">
    <property type="entry name" value="Ig-like_dom_sf"/>
</dbReference>
<evidence type="ECO:0000313" key="2">
    <source>
        <dbReference type="Proteomes" id="UP000694423"/>
    </source>
</evidence>
<keyword evidence="2" id="KW-1185">Reference proteome</keyword>
<dbReference type="InterPro" id="IPR013783">
    <property type="entry name" value="Ig-like_fold"/>
</dbReference>
<dbReference type="Gene3D" id="2.60.40.10">
    <property type="entry name" value="Immunoglobulins"/>
    <property type="match status" value="1"/>
</dbReference>
<reference evidence="1" key="2">
    <citation type="submission" date="2025-09" db="UniProtKB">
        <authorList>
            <consortium name="Ensembl"/>
        </authorList>
    </citation>
    <scope>IDENTIFICATION</scope>
</reference>
<dbReference type="Ensembl" id="ENSDNVT00000017967.1">
    <property type="protein sequence ID" value="ENSDNVP00000014956.1"/>
    <property type="gene ID" value="ENSDNVG00000010517.1"/>
</dbReference>
<accession>A0A8C4JXN4</accession>
<dbReference type="Proteomes" id="UP000694423">
    <property type="component" value="Unplaced"/>
</dbReference>
<sequence>ASTMAGALCCTGMGLSSPSPMPPEVSQVPTAAITCMEMIGLCWLAVTPWRSWWKVRDVSRPPQHLPSRGKHWGILASLSVKQGNGGRYSCQCYIKGTPPKWSSTSEYLELVCNKPALPHPIASSSYLCGTGKFWGGCLALYGLGPPTPRQCRHPSHPMAARGPHARAG</sequence>
<evidence type="ECO:0000313" key="1">
    <source>
        <dbReference type="Ensembl" id="ENSDNVP00000014956.1"/>
    </source>
</evidence>
<evidence type="ECO:0008006" key="3">
    <source>
        <dbReference type="Google" id="ProtNLM"/>
    </source>
</evidence>
<dbReference type="AlphaFoldDB" id="A0A8C4JXN4"/>
<name>A0A8C4JXN4_DRONO</name>
<organism evidence="1 2">
    <name type="scientific">Dromaius novaehollandiae</name>
    <name type="common">Emu</name>
    <dbReference type="NCBI Taxonomy" id="8790"/>
    <lineage>
        <taxon>Eukaryota</taxon>
        <taxon>Metazoa</taxon>
        <taxon>Chordata</taxon>
        <taxon>Craniata</taxon>
        <taxon>Vertebrata</taxon>
        <taxon>Euteleostomi</taxon>
        <taxon>Archelosauria</taxon>
        <taxon>Archosauria</taxon>
        <taxon>Dinosauria</taxon>
        <taxon>Saurischia</taxon>
        <taxon>Theropoda</taxon>
        <taxon>Coelurosauria</taxon>
        <taxon>Aves</taxon>
        <taxon>Palaeognathae</taxon>
        <taxon>Casuariiformes</taxon>
        <taxon>Dromaiidae</taxon>
        <taxon>Dromaius</taxon>
    </lineage>
</organism>
<dbReference type="SUPFAM" id="SSF48726">
    <property type="entry name" value="Immunoglobulin"/>
    <property type="match status" value="1"/>
</dbReference>